<keyword evidence="5" id="KW-0645">Protease</keyword>
<dbReference type="Proteomes" id="UP000294830">
    <property type="component" value="Unassembled WGS sequence"/>
</dbReference>
<name>A0A4R2EMV6_9BACT</name>
<dbReference type="GO" id="GO:0030574">
    <property type="term" value="P:collagen catabolic process"/>
    <property type="evidence" value="ECO:0007669"/>
    <property type="project" value="TreeGrafter"/>
</dbReference>
<organism evidence="6 7">
    <name type="scientific">Acetobacteroides hydrogenigenes</name>
    <dbReference type="NCBI Taxonomy" id="979970"/>
    <lineage>
        <taxon>Bacteria</taxon>
        <taxon>Pseudomonadati</taxon>
        <taxon>Bacteroidota</taxon>
        <taxon>Bacteroidia</taxon>
        <taxon>Bacteroidales</taxon>
        <taxon>Rikenellaceae</taxon>
        <taxon>Acetobacteroides</taxon>
    </lineage>
</organism>
<evidence type="ECO:0000256" key="3">
    <source>
        <dbReference type="ARBA" id="ARBA00022729"/>
    </source>
</evidence>
<dbReference type="PANTHER" id="PTHR10201">
    <property type="entry name" value="MATRIX METALLOPROTEINASE"/>
    <property type="match status" value="1"/>
</dbReference>
<dbReference type="Pfam" id="PF00045">
    <property type="entry name" value="Hemopexin"/>
    <property type="match status" value="3"/>
</dbReference>
<keyword evidence="5" id="KW-0378">Hydrolase</keyword>
<dbReference type="InterPro" id="IPR018487">
    <property type="entry name" value="Hemopexin-like_repeat"/>
</dbReference>
<comment type="cofactor">
    <cofactor evidence="1">
        <name>Zn(2+)</name>
        <dbReference type="ChEBI" id="CHEBI:29105"/>
    </cofactor>
</comment>
<evidence type="ECO:0000256" key="5">
    <source>
        <dbReference type="ARBA" id="ARBA00023049"/>
    </source>
</evidence>
<keyword evidence="7" id="KW-1185">Reference proteome</keyword>
<evidence type="ECO:0000313" key="7">
    <source>
        <dbReference type="Proteomes" id="UP000294830"/>
    </source>
</evidence>
<dbReference type="InterPro" id="IPR000585">
    <property type="entry name" value="Hemopexin-like_dom"/>
</dbReference>
<dbReference type="PROSITE" id="PS51642">
    <property type="entry name" value="HEMOPEXIN_2"/>
    <property type="match status" value="3"/>
</dbReference>
<keyword evidence="4" id="KW-0677">Repeat</keyword>
<protein>
    <submittedName>
        <fullName evidence="6">Hemopexin</fullName>
    </submittedName>
</protein>
<dbReference type="SMART" id="SM00120">
    <property type="entry name" value="HX"/>
    <property type="match status" value="4"/>
</dbReference>
<dbReference type="AlphaFoldDB" id="A0A4R2EMV6"/>
<comment type="similarity">
    <text evidence="2">Belongs to the peptidase M10A family.</text>
</comment>
<dbReference type="EMBL" id="SLWB01000010">
    <property type="protein sequence ID" value="TCN65689.1"/>
    <property type="molecule type" value="Genomic_DNA"/>
</dbReference>
<dbReference type="GO" id="GO:0030198">
    <property type="term" value="P:extracellular matrix organization"/>
    <property type="evidence" value="ECO:0007669"/>
    <property type="project" value="TreeGrafter"/>
</dbReference>
<dbReference type="RefSeq" id="WP_165877065.1">
    <property type="nucleotide sequence ID" value="NZ_SLWB01000010.1"/>
</dbReference>
<reference evidence="6 7" key="1">
    <citation type="submission" date="2019-03" db="EMBL/GenBank/DDBJ databases">
        <title>Genomic Encyclopedia of Archaeal and Bacterial Type Strains, Phase II (KMG-II): from individual species to whole genera.</title>
        <authorList>
            <person name="Goeker M."/>
        </authorList>
    </citation>
    <scope>NUCLEOTIDE SEQUENCE [LARGE SCALE GENOMIC DNA]</scope>
    <source>
        <strain evidence="6 7">RL-C</strain>
    </source>
</reference>
<dbReference type="PANTHER" id="PTHR10201:SF291">
    <property type="entry name" value="MATRIX METALLOPROTEINASE 1, ISOFORM C-RELATED"/>
    <property type="match status" value="1"/>
</dbReference>
<evidence type="ECO:0000256" key="2">
    <source>
        <dbReference type="ARBA" id="ARBA00010370"/>
    </source>
</evidence>
<accession>A0A4R2EMV6</accession>
<proteinExistence type="inferred from homology"/>
<keyword evidence="5" id="KW-0482">Metalloprotease</keyword>
<dbReference type="InterPro" id="IPR036375">
    <property type="entry name" value="Hemopexin-like_dom_sf"/>
</dbReference>
<evidence type="ECO:0000256" key="4">
    <source>
        <dbReference type="ARBA" id="ARBA00022737"/>
    </source>
</evidence>
<dbReference type="SUPFAM" id="SSF50923">
    <property type="entry name" value="Hemopexin-like domain"/>
    <property type="match status" value="1"/>
</dbReference>
<evidence type="ECO:0000256" key="1">
    <source>
        <dbReference type="ARBA" id="ARBA00001947"/>
    </source>
</evidence>
<dbReference type="CDD" id="cd00094">
    <property type="entry name" value="HX"/>
    <property type="match status" value="1"/>
</dbReference>
<keyword evidence="3" id="KW-0732">Signal</keyword>
<sequence>MGLKIDAAFQRNDNQRVYFFIGEYVYRYDLEISDKLDAGYPQKIKDYWPGLPYDRVDAVFKANHADKLYFFSGNTYVRYDIYAEKVDEGYPKNIKENWHGVPYDSVDTACARMKVFVDIDTEIFDKVLLFKGDEYVAYNLDIDRVADGYPKKIKDVLTGLPFDRFDAIFQHLDHPLFYIFRGDEYIEYDFEFKKVKEGFPKKIADRWKGIG</sequence>
<dbReference type="Gene3D" id="2.110.10.10">
    <property type="entry name" value="Hemopexin-like domain"/>
    <property type="match status" value="2"/>
</dbReference>
<comment type="caution">
    <text evidence="6">The sequence shown here is derived from an EMBL/GenBank/DDBJ whole genome shotgun (WGS) entry which is preliminary data.</text>
</comment>
<evidence type="ECO:0000313" key="6">
    <source>
        <dbReference type="EMBL" id="TCN65689.1"/>
    </source>
</evidence>
<gene>
    <name evidence="6" type="ORF">CLV25_11079</name>
</gene>
<dbReference type="GO" id="GO:0004222">
    <property type="term" value="F:metalloendopeptidase activity"/>
    <property type="evidence" value="ECO:0007669"/>
    <property type="project" value="TreeGrafter"/>
</dbReference>